<feature type="transmembrane region" description="Helical" evidence="6">
    <location>
        <begin position="89"/>
        <end position="111"/>
    </location>
</feature>
<proteinExistence type="inferred from homology"/>
<gene>
    <name evidence="7" type="ORF">ANANG_G00008620</name>
</gene>
<evidence type="ECO:0000256" key="6">
    <source>
        <dbReference type="SAM" id="Phobius"/>
    </source>
</evidence>
<dbReference type="PANTHER" id="PTHR23320">
    <property type="entry name" value="MEMBRANE-SPANNING 4-DOMAINS SUBFAMILY A MS4A -RELATED"/>
    <property type="match status" value="1"/>
</dbReference>
<sequence>MAITEMQETIVPNYNHLMAHLPPAYFCPPPRPRIKDFLCNILFGDPKVLGMIHIMTSLATAALGIIATLKFKSMWDCTANMSPSTYTVTSGIAIWGPVIHVGTGIISIMTYRGINGDLVTGAVYMNIFSCLIAATAVVLLTVELMWTIEVPCNENQLDEVHGIQGALFFFYIVEFSVSVLCAMVIKQRAQSTSDPPLDPPLYVNEPVAGPYLPISLPTQGIYTTIMPAAPPPEYTP</sequence>
<accession>A0A9D3MWR8</accession>
<evidence type="ECO:0000256" key="1">
    <source>
        <dbReference type="ARBA" id="ARBA00004141"/>
    </source>
</evidence>
<name>A0A9D3MWR8_ANGAN</name>
<reference evidence="7" key="1">
    <citation type="submission" date="2021-01" db="EMBL/GenBank/DDBJ databases">
        <title>A chromosome-scale assembly of European eel, Anguilla anguilla.</title>
        <authorList>
            <person name="Henkel C."/>
            <person name="Jong-Raadsen S.A."/>
            <person name="Dufour S."/>
            <person name="Weltzien F.-A."/>
            <person name="Palstra A.P."/>
            <person name="Pelster B."/>
            <person name="Spaink H.P."/>
            <person name="Van Den Thillart G.E."/>
            <person name="Jansen H."/>
            <person name="Zahm M."/>
            <person name="Klopp C."/>
            <person name="Cedric C."/>
            <person name="Louis A."/>
            <person name="Berthelot C."/>
            <person name="Parey E."/>
            <person name="Roest Crollius H."/>
            <person name="Montfort J."/>
            <person name="Robinson-Rechavi M."/>
            <person name="Bucao C."/>
            <person name="Bouchez O."/>
            <person name="Gislard M."/>
            <person name="Lluch J."/>
            <person name="Milhes M."/>
            <person name="Lampietro C."/>
            <person name="Lopez Roques C."/>
            <person name="Donnadieu C."/>
            <person name="Braasch I."/>
            <person name="Desvignes T."/>
            <person name="Postlethwait J."/>
            <person name="Bobe J."/>
            <person name="Guiguen Y."/>
            <person name="Dirks R."/>
        </authorList>
    </citation>
    <scope>NUCLEOTIDE SEQUENCE</scope>
    <source>
        <strain evidence="7">Tag_6206</strain>
        <tissue evidence="7">Liver</tissue>
    </source>
</reference>
<keyword evidence="4 6" id="KW-1133">Transmembrane helix</keyword>
<feature type="transmembrane region" description="Helical" evidence="6">
    <location>
        <begin position="166"/>
        <end position="185"/>
    </location>
</feature>
<dbReference type="AlphaFoldDB" id="A0A9D3MWR8"/>
<feature type="transmembrane region" description="Helical" evidence="6">
    <location>
        <begin position="123"/>
        <end position="146"/>
    </location>
</feature>
<evidence type="ECO:0000256" key="3">
    <source>
        <dbReference type="ARBA" id="ARBA00022692"/>
    </source>
</evidence>
<evidence type="ECO:0000256" key="4">
    <source>
        <dbReference type="ARBA" id="ARBA00022989"/>
    </source>
</evidence>
<evidence type="ECO:0000313" key="7">
    <source>
        <dbReference type="EMBL" id="KAG5856501.1"/>
    </source>
</evidence>
<keyword evidence="8" id="KW-1185">Reference proteome</keyword>
<evidence type="ECO:0000256" key="2">
    <source>
        <dbReference type="ARBA" id="ARBA00009565"/>
    </source>
</evidence>
<comment type="similarity">
    <text evidence="2">Belongs to the MS4A family.</text>
</comment>
<keyword evidence="3 6" id="KW-0812">Transmembrane</keyword>
<feature type="transmembrane region" description="Helical" evidence="6">
    <location>
        <begin position="48"/>
        <end position="69"/>
    </location>
</feature>
<dbReference type="InterPro" id="IPR007237">
    <property type="entry name" value="CD20-like"/>
</dbReference>
<dbReference type="EMBL" id="JAFIRN010000001">
    <property type="protein sequence ID" value="KAG5856501.1"/>
    <property type="molecule type" value="Genomic_DNA"/>
</dbReference>
<keyword evidence="5 6" id="KW-0472">Membrane</keyword>
<dbReference type="InterPro" id="IPR030417">
    <property type="entry name" value="MS4A"/>
</dbReference>
<protein>
    <submittedName>
        <fullName evidence="7">Uncharacterized protein</fullName>
    </submittedName>
</protein>
<comment type="caution">
    <text evidence="7">The sequence shown here is derived from an EMBL/GenBank/DDBJ whole genome shotgun (WGS) entry which is preliminary data.</text>
</comment>
<comment type="subcellular location">
    <subcellularLocation>
        <location evidence="1">Membrane</location>
        <topology evidence="1">Multi-pass membrane protein</topology>
    </subcellularLocation>
</comment>
<dbReference type="Pfam" id="PF04103">
    <property type="entry name" value="CD20"/>
    <property type="match status" value="1"/>
</dbReference>
<organism evidence="7 8">
    <name type="scientific">Anguilla anguilla</name>
    <name type="common">European freshwater eel</name>
    <name type="synonym">Muraena anguilla</name>
    <dbReference type="NCBI Taxonomy" id="7936"/>
    <lineage>
        <taxon>Eukaryota</taxon>
        <taxon>Metazoa</taxon>
        <taxon>Chordata</taxon>
        <taxon>Craniata</taxon>
        <taxon>Vertebrata</taxon>
        <taxon>Euteleostomi</taxon>
        <taxon>Actinopterygii</taxon>
        <taxon>Neopterygii</taxon>
        <taxon>Teleostei</taxon>
        <taxon>Anguilliformes</taxon>
        <taxon>Anguillidae</taxon>
        <taxon>Anguilla</taxon>
    </lineage>
</organism>
<dbReference type="PANTHER" id="PTHR23320:SF128">
    <property type="entry name" value="MEMBRANE-SPANNING 4-DOMAINS SUBFAMILY A MEMBER 4A"/>
    <property type="match status" value="1"/>
</dbReference>
<dbReference type="Proteomes" id="UP001044222">
    <property type="component" value="Unassembled WGS sequence"/>
</dbReference>
<evidence type="ECO:0000313" key="8">
    <source>
        <dbReference type="Proteomes" id="UP001044222"/>
    </source>
</evidence>
<evidence type="ECO:0000256" key="5">
    <source>
        <dbReference type="ARBA" id="ARBA00023136"/>
    </source>
</evidence>
<dbReference type="GO" id="GO:0016020">
    <property type="term" value="C:membrane"/>
    <property type="evidence" value="ECO:0007669"/>
    <property type="project" value="UniProtKB-SubCell"/>
</dbReference>